<feature type="region of interest" description="Disordered" evidence="1">
    <location>
        <begin position="271"/>
        <end position="308"/>
    </location>
</feature>
<dbReference type="EMBL" id="BTGU01017204">
    <property type="protein sequence ID" value="GMN73879.1"/>
    <property type="molecule type" value="Genomic_DNA"/>
</dbReference>
<feature type="region of interest" description="Disordered" evidence="1">
    <location>
        <begin position="161"/>
        <end position="209"/>
    </location>
</feature>
<dbReference type="AlphaFoldDB" id="A0AA88JGQ5"/>
<sequence>MPLKLCGIHIHIILRLPAKNQVKIPSVAWRTQLVPPRKNHVSSCPARKSSESYTGGVLLSAPATGWPGGPSTVPRMRGGPPTVPVGLGRGGHNVARSDGLLGTTGEHFARTQRRNEPRTTLFFQRTGRHGRPAARPGQSWAWPRLDQTSHGRGLGSTRAVMGGSHGRGQGHQRAQWLDQGSHGRGRGHQRAQWLDQGSHGRGRGHQRAKWLDQGSHGLDQASHGRGLGHRRAQWLDQGSHGRQSWAWPRPPARPVARPGQSWAAVMGVAEATSAPSGSTRAVMGGSRGRGRGHPRAQMLDQGSHGRGPVPLARPSWARPGPHDCPVARPGQSWVWPRPPARPVPRARPRLAWPRPQAHARALAEAPCAHMGVAGRASGCLAAHGVAEMTFFTISF</sequence>
<proteinExistence type="predicted"/>
<reference evidence="2" key="1">
    <citation type="submission" date="2023-07" db="EMBL/GenBank/DDBJ databases">
        <title>draft genome sequence of fig (Ficus carica).</title>
        <authorList>
            <person name="Takahashi T."/>
            <person name="Nishimura K."/>
        </authorList>
    </citation>
    <scope>NUCLEOTIDE SEQUENCE</scope>
</reference>
<name>A0AA88JGQ5_FICCA</name>
<feature type="region of interest" description="Disordered" evidence="1">
    <location>
        <begin position="238"/>
        <end position="257"/>
    </location>
</feature>
<gene>
    <name evidence="2" type="ORF">TIFTF001_055379</name>
</gene>
<organism evidence="2 3">
    <name type="scientific">Ficus carica</name>
    <name type="common">Common fig</name>
    <dbReference type="NCBI Taxonomy" id="3494"/>
    <lineage>
        <taxon>Eukaryota</taxon>
        <taxon>Viridiplantae</taxon>
        <taxon>Streptophyta</taxon>
        <taxon>Embryophyta</taxon>
        <taxon>Tracheophyta</taxon>
        <taxon>Spermatophyta</taxon>
        <taxon>Magnoliopsida</taxon>
        <taxon>eudicotyledons</taxon>
        <taxon>Gunneridae</taxon>
        <taxon>Pentapetalae</taxon>
        <taxon>rosids</taxon>
        <taxon>fabids</taxon>
        <taxon>Rosales</taxon>
        <taxon>Moraceae</taxon>
        <taxon>Ficeae</taxon>
        <taxon>Ficus</taxon>
    </lineage>
</organism>
<evidence type="ECO:0000256" key="1">
    <source>
        <dbReference type="SAM" id="MobiDB-lite"/>
    </source>
</evidence>
<accession>A0AA88JGQ5</accession>
<protein>
    <submittedName>
        <fullName evidence="2">Uncharacterized protein</fullName>
    </submittedName>
</protein>
<keyword evidence="3" id="KW-1185">Reference proteome</keyword>
<dbReference type="Proteomes" id="UP001187192">
    <property type="component" value="Unassembled WGS sequence"/>
</dbReference>
<comment type="caution">
    <text evidence="2">The sequence shown here is derived from an EMBL/GenBank/DDBJ whole genome shotgun (WGS) entry which is preliminary data.</text>
</comment>
<evidence type="ECO:0000313" key="3">
    <source>
        <dbReference type="Proteomes" id="UP001187192"/>
    </source>
</evidence>
<evidence type="ECO:0000313" key="2">
    <source>
        <dbReference type="EMBL" id="GMN73879.1"/>
    </source>
</evidence>